<dbReference type="InterPro" id="IPR011990">
    <property type="entry name" value="TPR-like_helical_dom_sf"/>
</dbReference>
<protein>
    <submittedName>
        <fullName evidence="7">Serine/threonine-protein kinase</fullName>
    </submittedName>
</protein>
<dbReference type="Gene3D" id="3.30.200.20">
    <property type="entry name" value="Phosphorylase Kinase, domain 1"/>
    <property type="match status" value="1"/>
</dbReference>
<evidence type="ECO:0000256" key="4">
    <source>
        <dbReference type="ARBA" id="ARBA00022840"/>
    </source>
</evidence>
<proteinExistence type="predicted"/>
<dbReference type="PANTHER" id="PTHR43289:SF6">
    <property type="entry name" value="SERINE_THREONINE-PROTEIN KINASE NEKL-3"/>
    <property type="match status" value="1"/>
</dbReference>
<feature type="compositionally biased region" description="Basic residues" evidence="5">
    <location>
        <begin position="774"/>
        <end position="789"/>
    </location>
</feature>
<keyword evidence="2" id="KW-0547">Nucleotide-binding</keyword>
<keyword evidence="8" id="KW-1185">Reference proteome</keyword>
<keyword evidence="3 7" id="KW-0418">Kinase</keyword>
<evidence type="ECO:0000259" key="6">
    <source>
        <dbReference type="PROSITE" id="PS50011"/>
    </source>
</evidence>
<evidence type="ECO:0000256" key="2">
    <source>
        <dbReference type="ARBA" id="ARBA00022741"/>
    </source>
</evidence>
<dbReference type="PANTHER" id="PTHR43289">
    <property type="entry name" value="MITOGEN-ACTIVATED PROTEIN KINASE KINASE KINASE 20-RELATED"/>
    <property type="match status" value="1"/>
</dbReference>
<dbReference type="EMBL" id="JAPNKE010000002">
    <property type="protein sequence ID" value="MCY1012036.1"/>
    <property type="molecule type" value="Genomic_DNA"/>
</dbReference>
<keyword evidence="4" id="KW-0067">ATP-binding</keyword>
<dbReference type="SUPFAM" id="SSF56112">
    <property type="entry name" value="Protein kinase-like (PK-like)"/>
    <property type="match status" value="1"/>
</dbReference>
<dbReference type="CDD" id="cd14014">
    <property type="entry name" value="STKc_PknB_like"/>
    <property type="match status" value="1"/>
</dbReference>
<feature type="region of interest" description="Disordered" evidence="5">
    <location>
        <begin position="757"/>
        <end position="817"/>
    </location>
</feature>
<gene>
    <name evidence="7" type="ORF">OV079_42125</name>
</gene>
<feature type="compositionally biased region" description="Low complexity" evidence="5">
    <location>
        <begin position="790"/>
        <end position="805"/>
    </location>
</feature>
<dbReference type="Gene3D" id="1.10.510.10">
    <property type="entry name" value="Transferase(Phosphotransferase) domain 1"/>
    <property type="match status" value="1"/>
</dbReference>
<evidence type="ECO:0000256" key="5">
    <source>
        <dbReference type="SAM" id="MobiDB-lite"/>
    </source>
</evidence>
<dbReference type="InterPro" id="IPR000719">
    <property type="entry name" value="Prot_kinase_dom"/>
</dbReference>
<dbReference type="InterPro" id="IPR011009">
    <property type="entry name" value="Kinase-like_dom_sf"/>
</dbReference>
<organism evidence="7 8">
    <name type="scientific">Nannocystis pusilla</name>
    <dbReference type="NCBI Taxonomy" id="889268"/>
    <lineage>
        <taxon>Bacteria</taxon>
        <taxon>Pseudomonadati</taxon>
        <taxon>Myxococcota</taxon>
        <taxon>Polyangia</taxon>
        <taxon>Nannocystales</taxon>
        <taxon>Nannocystaceae</taxon>
        <taxon>Nannocystis</taxon>
    </lineage>
</organism>
<dbReference type="Proteomes" id="UP001150924">
    <property type="component" value="Unassembled WGS sequence"/>
</dbReference>
<dbReference type="RefSeq" id="WP_267775372.1">
    <property type="nucleotide sequence ID" value="NZ_JAPNKE010000002.1"/>
</dbReference>
<dbReference type="AlphaFoldDB" id="A0A9X3F5T3"/>
<feature type="domain" description="Protein kinase" evidence="6">
    <location>
        <begin position="31"/>
        <end position="312"/>
    </location>
</feature>
<dbReference type="Pfam" id="PF00069">
    <property type="entry name" value="Pkinase"/>
    <property type="match status" value="1"/>
</dbReference>
<feature type="region of interest" description="Disordered" evidence="5">
    <location>
        <begin position="610"/>
        <end position="637"/>
    </location>
</feature>
<evidence type="ECO:0000256" key="3">
    <source>
        <dbReference type="ARBA" id="ARBA00022777"/>
    </source>
</evidence>
<feature type="compositionally biased region" description="Low complexity" evidence="5">
    <location>
        <begin position="620"/>
        <end position="631"/>
    </location>
</feature>
<comment type="caution">
    <text evidence="7">The sequence shown here is derived from an EMBL/GenBank/DDBJ whole genome shotgun (WGS) entry which is preliminary data.</text>
</comment>
<reference evidence="7" key="1">
    <citation type="submission" date="2022-11" db="EMBL/GenBank/DDBJ databases">
        <title>Minimal conservation of predation-associated metabolite biosynthetic gene clusters underscores biosynthetic potential of Myxococcota including descriptions for ten novel species: Archangium lansinium sp. nov., Myxococcus landrumus sp. nov., Nannocystis bai.</title>
        <authorList>
            <person name="Ahearne A."/>
            <person name="Stevens C."/>
            <person name="Phillips K."/>
        </authorList>
    </citation>
    <scope>NUCLEOTIDE SEQUENCE</scope>
    <source>
        <strain evidence="7">Na p29</strain>
    </source>
</reference>
<keyword evidence="1" id="KW-0808">Transferase</keyword>
<dbReference type="PROSITE" id="PS50011">
    <property type="entry name" value="PROTEIN_KINASE_DOM"/>
    <property type="match status" value="1"/>
</dbReference>
<dbReference type="SUPFAM" id="SSF48452">
    <property type="entry name" value="TPR-like"/>
    <property type="match status" value="1"/>
</dbReference>
<feature type="region of interest" description="Disordered" evidence="5">
    <location>
        <begin position="183"/>
        <end position="210"/>
    </location>
</feature>
<dbReference type="InterPro" id="IPR008271">
    <property type="entry name" value="Ser/Thr_kinase_AS"/>
</dbReference>
<dbReference type="Gene3D" id="1.25.40.10">
    <property type="entry name" value="Tetratricopeptide repeat domain"/>
    <property type="match status" value="1"/>
</dbReference>
<dbReference type="GO" id="GO:0005524">
    <property type="term" value="F:ATP binding"/>
    <property type="evidence" value="ECO:0007669"/>
    <property type="project" value="UniProtKB-KW"/>
</dbReference>
<accession>A0A9X3F5T3</accession>
<sequence length="829" mass="90835">MLELADGSPRLLPRPVDASHPLPPGTQIDRFTTLGHLGKGGQADVYAVYDPKLDRKVALKLIRLGPEHRKAVQNARLLREAKALARLEHPNVVRVHDAGTFQGAAYLVMEIKPGESLRDWFKERRRWQEILDKFVAAGRGLQAAHQEGIVHRDFKPDNVFIDKHVGAVLGDFGFAFVADEPLSNSEETQSESGPASENRPPLTEDGHRLGTPGYIAPECERGGRATAHSDQYSFCVSLCEALFDRLARPGVELRSRRWDGEPPASLVRALWRGLAEDPNARFPDMAALLAALTARPQRRLTIAVSAAAVAVILGGAWAAYAAGPDPCVNEGKEQVAAVWSDPRAAAVAAAVTGVELPFAERASDSLQSFADGYSERWVDAHTAMCAAPNEAKRTCLDRQLGRFDELLKLYEGPDPQSVTRMIDVLGSLDEPAECERPGAPMQADTPEWLRDFLDRLELQIVAGDFARATASVAVALDASHGYAAAHARALHLSGWLDASSASSRAAIDRLEDAAKQAAKVGDFDTFARAATYQLKSLVNDLGKHDEAAQKATYIQTTMDHVQAESLIRRRFEAEFEEAEGLRLEGQSDHEKAVTHHTRALALREELLGEEHPTTAKSHHSLGVSRSGLSRESSGRERDVQFDLAREHYVQAVQIRGAQLGEAHPQTLESVAGLAEAECTYMRDFAESDPRALDECIADLERTADIYRDGGWDPRAVHRRSLAYANFAIDGGASNVPSARSTRCSRAWRRCRRSIHESAPTRGRCGPRSRSSARTSRRRMRRYSPARRCSRPPATAAGSTGVSSATQRPPPSTSDVPKRRFICSWSVART</sequence>
<name>A0A9X3F5T3_9BACT</name>
<evidence type="ECO:0000256" key="1">
    <source>
        <dbReference type="ARBA" id="ARBA00022679"/>
    </source>
</evidence>
<dbReference type="GO" id="GO:0004674">
    <property type="term" value="F:protein serine/threonine kinase activity"/>
    <property type="evidence" value="ECO:0007669"/>
    <property type="project" value="TreeGrafter"/>
</dbReference>
<feature type="compositionally biased region" description="Polar residues" evidence="5">
    <location>
        <begin position="183"/>
        <end position="195"/>
    </location>
</feature>
<evidence type="ECO:0000313" key="8">
    <source>
        <dbReference type="Proteomes" id="UP001150924"/>
    </source>
</evidence>
<feature type="region of interest" description="Disordered" evidence="5">
    <location>
        <begin position="1"/>
        <end position="24"/>
    </location>
</feature>
<evidence type="ECO:0000313" key="7">
    <source>
        <dbReference type="EMBL" id="MCY1012036.1"/>
    </source>
</evidence>
<dbReference type="PROSITE" id="PS00108">
    <property type="entry name" value="PROTEIN_KINASE_ST"/>
    <property type="match status" value="1"/>
</dbReference>